<sequence>MLCQACKDLTFASADSDGYVDLTAVKSHIDGLSGDSSITDDDLLNLCDTEGSHTNGGGTFDVMRDHPGQGKHSIRWVPESKDGLNPHFRAVGAPGEIGSPLISQATLRGI</sequence>
<dbReference type="STRING" id="150374.A0A0M8N7W1"/>
<evidence type="ECO:0000313" key="1">
    <source>
        <dbReference type="EMBL" id="KOS21791.1"/>
    </source>
</evidence>
<gene>
    <name evidence="1" type="ORF">ESCO_002018</name>
</gene>
<dbReference type="AlphaFoldDB" id="A0A0M8N7W1"/>
<protein>
    <submittedName>
        <fullName evidence="1">Stress response protein nst1</fullName>
    </submittedName>
</protein>
<dbReference type="OrthoDB" id="21629at2759"/>
<accession>A0A0M8N7W1</accession>
<dbReference type="EMBL" id="LGSR01000006">
    <property type="protein sequence ID" value="KOS21791.1"/>
    <property type="molecule type" value="Genomic_DNA"/>
</dbReference>
<comment type="caution">
    <text evidence="1">The sequence shown here is derived from an EMBL/GenBank/DDBJ whole genome shotgun (WGS) entry which is preliminary data.</text>
</comment>
<evidence type="ECO:0000313" key="2">
    <source>
        <dbReference type="Proteomes" id="UP000053831"/>
    </source>
</evidence>
<keyword evidence="2" id="KW-1185">Reference proteome</keyword>
<dbReference type="Proteomes" id="UP000053831">
    <property type="component" value="Unassembled WGS sequence"/>
</dbReference>
<proteinExistence type="predicted"/>
<name>A0A0M8N7W1_ESCWE</name>
<organism evidence="1 2">
    <name type="scientific">Escovopsis weberi</name>
    <dbReference type="NCBI Taxonomy" id="150374"/>
    <lineage>
        <taxon>Eukaryota</taxon>
        <taxon>Fungi</taxon>
        <taxon>Dikarya</taxon>
        <taxon>Ascomycota</taxon>
        <taxon>Pezizomycotina</taxon>
        <taxon>Sordariomycetes</taxon>
        <taxon>Hypocreomycetidae</taxon>
        <taxon>Hypocreales</taxon>
        <taxon>Hypocreaceae</taxon>
        <taxon>Escovopsis</taxon>
    </lineage>
</organism>
<reference evidence="1 2" key="1">
    <citation type="submission" date="2015-07" db="EMBL/GenBank/DDBJ databases">
        <title>The genome of the fungus Escovopsis weberi, a specialized disease agent of ant agriculture.</title>
        <authorList>
            <person name="de Man T.J."/>
            <person name="Stajich J.E."/>
            <person name="Kubicek C.P."/>
            <person name="Chenthamara K."/>
            <person name="Atanasova L."/>
            <person name="Druzhinina I.S."/>
            <person name="Birnbaum S."/>
            <person name="Barribeau S.M."/>
            <person name="Teiling C."/>
            <person name="Suen G."/>
            <person name="Currie C."/>
            <person name="Gerardo N.M."/>
        </authorList>
    </citation>
    <scope>NUCLEOTIDE SEQUENCE [LARGE SCALE GENOMIC DNA]</scope>
</reference>